<feature type="compositionally biased region" description="Polar residues" evidence="1">
    <location>
        <begin position="119"/>
        <end position="140"/>
    </location>
</feature>
<proteinExistence type="predicted"/>
<evidence type="ECO:0000256" key="2">
    <source>
        <dbReference type="SAM" id="SignalP"/>
    </source>
</evidence>
<protein>
    <submittedName>
        <fullName evidence="3">ATP-binding protein</fullName>
    </submittedName>
</protein>
<dbReference type="GeneID" id="96291034"/>
<feature type="signal peptide" evidence="2">
    <location>
        <begin position="1"/>
        <end position="32"/>
    </location>
</feature>
<dbReference type="RefSeq" id="WP_161251558.1">
    <property type="nucleotide sequence ID" value="NZ_BMUU01000004.1"/>
</dbReference>
<sequence>MSLPLTRRIARAALLIAAGAAPVVGAAGSASAVDVPQVAPNLSGLTQMDPSSVSNAVDGVTQKTTGMAGNTGAEAVKKAVPAAGKTVGQTGKVATPAAQKAAGDAAGSAGDILGSAAKTATQSGLPGGNLPTQGVPSTDQLPLKGLPLS</sequence>
<evidence type="ECO:0000313" key="3">
    <source>
        <dbReference type="EMBL" id="GGY34446.1"/>
    </source>
</evidence>
<dbReference type="EMBL" id="BMUU01000004">
    <property type="protein sequence ID" value="GGY34446.1"/>
    <property type="molecule type" value="Genomic_DNA"/>
</dbReference>
<keyword evidence="2" id="KW-0732">Signal</keyword>
<dbReference type="GO" id="GO:0005524">
    <property type="term" value="F:ATP binding"/>
    <property type="evidence" value="ECO:0007669"/>
    <property type="project" value="UniProtKB-KW"/>
</dbReference>
<evidence type="ECO:0000256" key="1">
    <source>
        <dbReference type="SAM" id="MobiDB-lite"/>
    </source>
</evidence>
<organism evidence="3 4">
    <name type="scientific">Streptomyces xanthochromogenes</name>
    <dbReference type="NCBI Taxonomy" id="67384"/>
    <lineage>
        <taxon>Bacteria</taxon>
        <taxon>Bacillati</taxon>
        <taxon>Actinomycetota</taxon>
        <taxon>Actinomycetes</taxon>
        <taxon>Kitasatosporales</taxon>
        <taxon>Streptomycetaceae</taxon>
        <taxon>Streptomyces</taxon>
    </lineage>
</organism>
<keyword evidence="4" id="KW-1185">Reference proteome</keyword>
<comment type="caution">
    <text evidence="3">The sequence shown here is derived from an EMBL/GenBank/DDBJ whole genome shotgun (WGS) entry which is preliminary data.</text>
</comment>
<keyword evidence="3" id="KW-0067">ATP-binding</keyword>
<gene>
    <name evidence="3" type="ORF">GCM10010326_30700</name>
</gene>
<feature type="region of interest" description="Disordered" evidence="1">
    <location>
        <begin position="119"/>
        <end position="149"/>
    </location>
</feature>
<name>A0ABQ3A3F7_9ACTN</name>
<keyword evidence="3" id="KW-0547">Nucleotide-binding</keyword>
<reference evidence="4" key="1">
    <citation type="journal article" date="2019" name="Int. J. Syst. Evol. Microbiol.">
        <title>The Global Catalogue of Microorganisms (GCM) 10K type strain sequencing project: providing services to taxonomists for standard genome sequencing and annotation.</title>
        <authorList>
            <consortium name="The Broad Institute Genomics Platform"/>
            <consortium name="The Broad Institute Genome Sequencing Center for Infectious Disease"/>
            <person name="Wu L."/>
            <person name="Ma J."/>
        </authorList>
    </citation>
    <scope>NUCLEOTIDE SEQUENCE [LARGE SCALE GENOMIC DNA]</scope>
    <source>
        <strain evidence="4">JCM 4594</strain>
    </source>
</reference>
<accession>A0ABQ3A3F7</accession>
<evidence type="ECO:0000313" key="4">
    <source>
        <dbReference type="Proteomes" id="UP000600946"/>
    </source>
</evidence>
<feature type="chain" id="PRO_5045476596" evidence="2">
    <location>
        <begin position="33"/>
        <end position="149"/>
    </location>
</feature>
<dbReference type="Proteomes" id="UP000600946">
    <property type="component" value="Unassembled WGS sequence"/>
</dbReference>